<dbReference type="InterPro" id="IPR037383">
    <property type="entry name" value="CCDC87"/>
</dbReference>
<dbReference type="EMBL" id="VXIV02000106">
    <property type="protein sequence ID" value="KAF6040750.1"/>
    <property type="molecule type" value="Genomic_DNA"/>
</dbReference>
<feature type="region of interest" description="Disordered" evidence="1">
    <location>
        <begin position="388"/>
        <end position="408"/>
    </location>
</feature>
<dbReference type="PANTHER" id="PTHR16078:SF1">
    <property type="entry name" value="COILED-COIL DOMAIN-CONTAINING PROTEIN 87"/>
    <property type="match status" value="1"/>
</dbReference>
<reference evidence="2" key="1">
    <citation type="submission" date="2020-06" db="EMBL/GenBank/DDBJ databases">
        <title>Draft genome of Bugula neritina, a colonial animal packing powerful symbionts and potential medicines.</title>
        <authorList>
            <person name="Rayko M."/>
        </authorList>
    </citation>
    <scope>NUCLEOTIDE SEQUENCE [LARGE SCALE GENOMIC DNA]</scope>
    <source>
        <strain evidence="2">Kwan_BN1</strain>
    </source>
</reference>
<feature type="region of interest" description="Disordered" evidence="1">
    <location>
        <begin position="245"/>
        <end position="267"/>
    </location>
</feature>
<name>A0A7J7KRC7_BUGNE</name>
<dbReference type="PANTHER" id="PTHR16078">
    <property type="entry name" value="COILED-COIL DOMAIN-CONTAINING PROTEIN 87"/>
    <property type="match status" value="1"/>
</dbReference>
<proteinExistence type="predicted"/>
<gene>
    <name evidence="2" type="ORF">EB796_000953</name>
</gene>
<dbReference type="OrthoDB" id="67750at2759"/>
<sequence length="816" mass="93500">MYKEDKLDFSQKDLRSKKKGIEADLTILAPHASEQVPGPGTEIIMERPVTPIDREIKRQPYEWEQMSKYVRRRVAPDKKVDYLSLEDQTDLSEILVAEVYHIWPEIKRQIDDPFLRSHSTPQLQLGENILQELGLDSKPSFVAQKTGEFQSIQKTRPKKHHSSFEVLFDGDEHKKSKEVKYKDVSLSRDLINKDLQNLTNTKKEPTVADDDDDLPPLLQAIIRHAKHDGKEEEYKQKIAELDEKERQELEERSEPLKQPQYPQPATVAQKVANQTIVRTSDIRVSERVCMENVTIRKHATVYNDLLDEIDSTSVKNLDANLFLGDEIKEVYTEIMKTVPRDHLNCEQDDLIEKAPENIDLSGLMASSSLTMRRVCDRMINPELKVRTEAPWGSKEEKEDWSKTPDIPPKDSKGAAHFDPLVPSSENIAFAADPQSGKIGGMHLSDLPTMVAERMARSYASWLTWWKGTIDSEDYMKYLSTQETDYLGVINHFYDSDAEDDEDEELQTTKMDLLNKELEEQKIKKLNEMRWKKQEYMPGMWNAQTVFLGGLGKDPDVEDDDEIGRIRSAIQKEMFANQSKKKILGDVVKKRVKSGNLTGGASQYGAMTSRTGGTASRGFTSGFSSTGSGGALGSGAEFVTKTAPSFQDRMEKVWNSLHIPDGMKLDMAIKYSSECYMDNLEEVISAWEAATSLIIQREQMISELESFERLASDPNRFFENGYRGSSVARLNESKLRTQLCMKLDNMHQRVEQAVKYVNETYNDIMTYQGRPYLDKMKWDRTEMLYWLQEERKQHAIDVQNVIAVKKQNLVMKPIAQS</sequence>
<organism evidence="2 3">
    <name type="scientific">Bugula neritina</name>
    <name type="common">Brown bryozoan</name>
    <name type="synonym">Sertularia neritina</name>
    <dbReference type="NCBI Taxonomy" id="10212"/>
    <lineage>
        <taxon>Eukaryota</taxon>
        <taxon>Metazoa</taxon>
        <taxon>Spiralia</taxon>
        <taxon>Lophotrochozoa</taxon>
        <taxon>Bryozoa</taxon>
        <taxon>Gymnolaemata</taxon>
        <taxon>Cheilostomatida</taxon>
        <taxon>Flustrina</taxon>
        <taxon>Buguloidea</taxon>
        <taxon>Bugulidae</taxon>
        <taxon>Bugula</taxon>
    </lineage>
</organism>
<dbReference type="Gene3D" id="1.20.58.1520">
    <property type="match status" value="1"/>
</dbReference>
<dbReference type="Proteomes" id="UP000593567">
    <property type="component" value="Unassembled WGS sequence"/>
</dbReference>
<evidence type="ECO:0000313" key="2">
    <source>
        <dbReference type="EMBL" id="KAF6040750.1"/>
    </source>
</evidence>
<accession>A0A7J7KRC7</accession>
<feature type="compositionally biased region" description="Basic and acidic residues" evidence="1">
    <location>
        <begin position="245"/>
        <end position="255"/>
    </location>
</feature>
<evidence type="ECO:0000313" key="3">
    <source>
        <dbReference type="Proteomes" id="UP000593567"/>
    </source>
</evidence>
<comment type="caution">
    <text evidence="2">The sequence shown here is derived from an EMBL/GenBank/DDBJ whole genome shotgun (WGS) entry which is preliminary data.</text>
</comment>
<keyword evidence="3" id="KW-1185">Reference proteome</keyword>
<dbReference type="Pfam" id="PF03999">
    <property type="entry name" value="MAP65_ASE1"/>
    <property type="match status" value="1"/>
</dbReference>
<evidence type="ECO:0000256" key="1">
    <source>
        <dbReference type="SAM" id="MobiDB-lite"/>
    </source>
</evidence>
<dbReference type="AlphaFoldDB" id="A0A7J7KRC7"/>
<protein>
    <submittedName>
        <fullName evidence="2">CCDC87</fullName>
    </submittedName>
</protein>